<keyword evidence="1" id="KW-1133">Transmembrane helix</keyword>
<dbReference type="PANTHER" id="PTHR39419:SF1">
    <property type="entry name" value="SLL0814 PROTEIN"/>
    <property type="match status" value="1"/>
</dbReference>
<evidence type="ECO:0000313" key="3">
    <source>
        <dbReference type="Proteomes" id="UP001595616"/>
    </source>
</evidence>
<name>A0ABV7YTB2_9BACT</name>
<keyword evidence="1" id="KW-0812">Transmembrane</keyword>
<reference evidence="3" key="1">
    <citation type="journal article" date="2019" name="Int. J. Syst. Evol. Microbiol.">
        <title>The Global Catalogue of Microorganisms (GCM) 10K type strain sequencing project: providing services to taxonomists for standard genome sequencing and annotation.</title>
        <authorList>
            <consortium name="The Broad Institute Genomics Platform"/>
            <consortium name="The Broad Institute Genome Sequencing Center for Infectious Disease"/>
            <person name="Wu L."/>
            <person name="Ma J."/>
        </authorList>
    </citation>
    <scope>NUCLEOTIDE SEQUENCE [LARGE SCALE GENOMIC DNA]</scope>
    <source>
        <strain evidence="3">CECT 7956</strain>
    </source>
</reference>
<evidence type="ECO:0000256" key="1">
    <source>
        <dbReference type="SAM" id="Phobius"/>
    </source>
</evidence>
<gene>
    <name evidence="2" type="ORF">ACFOOI_00635</name>
</gene>
<sequence length="210" mass="24192">MKNTKPLSYLLGSMYLAGIIGLSFEKTEAFFQLITPFHLLSVCFFLIYTHEKINSRFQIFSLVISLLGYLIEVAGVNTGLIFGHYTYLTTLGPNVFGTPPMIGINWFIMIYTTGMLVLSLQIENIYLKSALGAAFMTLFDLIAEPVAIAQNMWNWQNDTPPVQNYVAWFLISFVLLLYFFKQNFQTPNRLAKTVWIYQWLFFGILFLKLI</sequence>
<feature type="transmembrane region" description="Helical" evidence="1">
    <location>
        <begin position="132"/>
        <end position="153"/>
    </location>
</feature>
<evidence type="ECO:0000313" key="2">
    <source>
        <dbReference type="EMBL" id="MFC3809143.1"/>
    </source>
</evidence>
<dbReference type="RefSeq" id="WP_379833791.1">
    <property type="nucleotide sequence ID" value="NZ_JBHRYQ010000001.1"/>
</dbReference>
<feature type="transmembrane region" description="Helical" evidence="1">
    <location>
        <begin position="30"/>
        <end position="48"/>
    </location>
</feature>
<accession>A0ABV7YTB2</accession>
<dbReference type="Proteomes" id="UP001595616">
    <property type="component" value="Unassembled WGS sequence"/>
</dbReference>
<dbReference type="InterPro" id="IPR007354">
    <property type="entry name" value="CruF-like"/>
</dbReference>
<dbReference type="EMBL" id="JBHRYQ010000001">
    <property type="protein sequence ID" value="MFC3809143.1"/>
    <property type="molecule type" value="Genomic_DNA"/>
</dbReference>
<comment type="caution">
    <text evidence="2">The sequence shown here is derived from an EMBL/GenBank/DDBJ whole genome shotgun (WGS) entry which is preliminary data.</text>
</comment>
<feature type="transmembrane region" description="Helical" evidence="1">
    <location>
        <begin position="60"/>
        <end position="82"/>
    </location>
</feature>
<organism evidence="2 3">
    <name type="scientific">Lacihabitans lacunae</name>
    <dbReference type="NCBI Taxonomy" id="1028214"/>
    <lineage>
        <taxon>Bacteria</taxon>
        <taxon>Pseudomonadati</taxon>
        <taxon>Bacteroidota</taxon>
        <taxon>Cytophagia</taxon>
        <taxon>Cytophagales</taxon>
        <taxon>Leadbetterellaceae</taxon>
        <taxon>Lacihabitans</taxon>
    </lineage>
</organism>
<dbReference type="PANTHER" id="PTHR39419">
    <property type="entry name" value="SLL0814 PROTEIN"/>
    <property type="match status" value="1"/>
</dbReference>
<dbReference type="Pfam" id="PF04240">
    <property type="entry name" value="Caroten_synth"/>
    <property type="match status" value="1"/>
</dbReference>
<protein>
    <submittedName>
        <fullName evidence="2">Carotenoid biosynthesis protein</fullName>
    </submittedName>
</protein>
<keyword evidence="3" id="KW-1185">Reference proteome</keyword>
<feature type="transmembrane region" description="Helical" evidence="1">
    <location>
        <begin position="102"/>
        <end position="120"/>
    </location>
</feature>
<keyword evidence="1" id="KW-0472">Membrane</keyword>
<feature type="transmembrane region" description="Helical" evidence="1">
    <location>
        <begin position="7"/>
        <end position="24"/>
    </location>
</feature>
<feature type="transmembrane region" description="Helical" evidence="1">
    <location>
        <begin position="165"/>
        <end position="181"/>
    </location>
</feature>
<proteinExistence type="predicted"/>